<feature type="transmembrane region" description="Helical" evidence="2">
    <location>
        <begin position="268"/>
        <end position="292"/>
    </location>
</feature>
<keyword evidence="2" id="KW-0812">Transmembrane</keyword>
<evidence type="ECO:0000256" key="1">
    <source>
        <dbReference type="SAM" id="MobiDB-lite"/>
    </source>
</evidence>
<comment type="caution">
    <text evidence="3">The sequence shown here is derived from an EMBL/GenBank/DDBJ whole genome shotgun (WGS) entry which is preliminary data.</text>
</comment>
<evidence type="ECO:0000313" key="3">
    <source>
        <dbReference type="EMBL" id="NCJ08415.1"/>
    </source>
</evidence>
<proteinExistence type="predicted"/>
<feature type="transmembrane region" description="Helical" evidence="2">
    <location>
        <begin position="573"/>
        <end position="595"/>
    </location>
</feature>
<keyword evidence="2" id="KW-1133">Transmembrane helix</keyword>
<evidence type="ECO:0000313" key="4">
    <source>
        <dbReference type="Proteomes" id="UP000607397"/>
    </source>
</evidence>
<organism evidence="3 4">
    <name type="scientific">Petrachloros mirabilis ULC683</name>
    <dbReference type="NCBI Taxonomy" id="2781853"/>
    <lineage>
        <taxon>Bacteria</taxon>
        <taxon>Bacillati</taxon>
        <taxon>Cyanobacteriota</taxon>
        <taxon>Cyanophyceae</taxon>
        <taxon>Synechococcales</taxon>
        <taxon>Petrachlorosaceae</taxon>
        <taxon>Petrachloros</taxon>
        <taxon>Petrachloros mirabilis</taxon>
    </lineage>
</organism>
<protein>
    <submittedName>
        <fullName evidence="3">Uncharacterized protein</fullName>
    </submittedName>
</protein>
<feature type="transmembrane region" description="Helical" evidence="2">
    <location>
        <begin position="321"/>
        <end position="341"/>
    </location>
</feature>
<keyword evidence="2" id="KW-0472">Membrane</keyword>
<dbReference type="Proteomes" id="UP000607397">
    <property type="component" value="Unassembled WGS sequence"/>
</dbReference>
<sequence>MLLSGRYEIRGTLFGSGIFSEYLCVDTLDSAAPQVVVQCVNLEPLDSETQGVYQQHFNESGRRIKFLSTDKPGVTKIRAYFFEDCKFYVVSQRVSAQTLDSLEGEPFFLLQVWLQAALVMQELDQFQVAGILVSDCDVVIRSDEVWIRPYLHPKYAEYSSLLAFNLYSLAKFVQKALVPALEKYQGISEGHSLISEFQKLLDDLLANQGHIDRGVLDEQMQKLSEQLSELSEAAAEVPDSKPSSLAQEVFAPEPSPSPQRRDQQRLKAMVIALGCVSGAIHGAFIGGIFSLLDETFYQQAVWVWLQDFWQQINGVAWSSELSLFLGLMVGLFCGFALTLKLEVPVATDALRSVSPPYLKRRFWQGIKYANVFGLFDMVLLAALLAIAPLFSVFLLNRMLNNQAILLPWAGWLNVGLLTLVWMSWVGLTAGVSVAVPEVRLPNQFHVRAISAGVGAACAVLAIAFMSPMAVSVLLQIGMPLEEENWSAVLAAALVTGSVSAVVCAWIPKLPPSLPHPRPFWTGCFLPSLLYTWGMTLAGGLLLGAGAAILGALAGFDLASLFRPNELTQVFASWLLDLLLAVMTGVIPAIMGGVAANRALPRMMPPPVQPIP</sequence>
<keyword evidence="4" id="KW-1185">Reference proteome</keyword>
<feature type="transmembrane region" description="Helical" evidence="2">
    <location>
        <begin position="448"/>
        <end position="473"/>
    </location>
</feature>
<dbReference type="AlphaFoldDB" id="A0A8K1ZZY1"/>
<evidence type="ECO:0000256" key="2">
    <source>
        <dbReference type="SAM" id="Phobius"/>
    </source>
</evidence>
<accession>A0A8K1ZZY1</accession>
<dbReference type="EMBL" id="WVIC01000051">
    <property type="protein sequence ID" value="NCJ08415.1"/>
    <property type="molecule type" value="Genomic_DNA"/>
</dbReference>
<feature type="transmembrane region" description="Helical" evidence="2">
    <location>
        <begin position="414"/>
        <end position="436"/>
    </location>
</feature>
<reference evidence="3" key="1">
    <citation type="submission" date="2019-12" db="EMBL/GenBank/DDBJ databases">
        <title>High-Quality draft genome sequences of three cyanobacteria isolated from the limestone walls of the Old Cathedral of Coimbra.</title>
        <authorList>
            <person name="Tiago I."/>
            <person name="Soares F."/>
            <person name="Portugal A."/>
        </authorList>
    </citation>
    <scope>NUCLEOTIDE SEQUENCE [LARGE SCALE GENOMIC DNA]</scope>
    <source>
        <strain evidence="3">C</strain>
    </source>
</reference>
<feature type="transmembrane region" description="Helical" evidence="2">
    <location>
        <begin position="368"/>
        <end position="394"/>
    </location>
</feature>
<feature type="transmembrane region" description="Helical" evidence="2">
    <location>
        <begin position="528"/>
        <end position="553"/>
    </location>
</feature>
<name>A0A8K1ZZY1_9CYAN</name>
<feature type="transmembrane region" description="Helical" evidence="2">
    <location>
        <begin position="485"/>
        <end position="507"/>
    </location>
</feature>
<gene>
    <name evidence="3" type="ORF">GS597_18255</name>
</gene>
<feature type="region of interest" description="Disordered" evidence="1">
    <location>
        <begin position="238"/>
        <end position="261"/>
    </location>
</feature>
<dbReference type="RefSeq" id="WP_161826885.1">
    <property type="nucleotide sequence ID" value="NZ_WVIC01000051.1"/>
</dbReference>